<dbReference type="EMBL" id="BRXW01000115">
    <property type="protein sequence ID" value="GMI07894.1"/>
    <property type="molecule type" value="Genomic_DNA"/>
</dbReference>
<proteinExistence type="predicted"/>
<comment type="caution">
    <text evidence="5">The sequence shown here is derived from an EMBL/GenBank/DDBJ whole genome shotgun (WGS) entry which is preliminary data.</text>
</comment>
<protein>
    <recommendedName>
        <fullName evidence="4">EF-hand domain-containing protein</fullName>
    </recommendedName>
</protein>
<feature type="coiled-coil region" evidence="2">
    <location>
        <begin position="374"/>
        <end position="434"/>
    </location>
</feature>
<feature type="region of interest" description="Disordered" evidence="3">
    <location>
        <begin position="299"/>
        <end position="354"/>
    </location>
</feature>
<dbReference type="Pfam" id="PF13202">
    <property type="entry name" value="EF-hand_5"/>
    <property type="match status" value="1"/>
</dbReference>
<sequence length="441" mass="50360">MGRRSSVSGNTPKLQRRLEVRKIFDQIDSDGSGTVTIQEFEEAMEMYPSLSSFFASKIPSSTSLFKELDTDGNGEVSWNEFLQFLQKVESDPDVNVSESDFDKFFAESVKMADEVVDETLVQDIVMEVTFYNSQIYVTYMSANDTRVALEPDNKLLVNIHTDAVEAAKEHIRDRNLDELWIPEIEKEVYKGILYACEKSIDTMTDAKKEISEKLLTQGKSLVKDEQLFHKRVEEFWRKKHDDEEMQKVATVLESHRDLEDLDKTGFEGEAEVEAFLKNRMPLNFNELNTELSTLKTEMEEFKAKEEANKKREEEEQKAQADRDANSGRRSSVAFAPDMKSEEGGNSFASVDADGDGMVSRDEWRAWADGESAFLEQSNKEKMEIMAENKRLRSALMKPSAAKQEEMSMRQDIEMAELNDALVEVKLQQDQLEAELAVAITS</sequence>
<keyword evidence="6" id="KW-1185">Reference proteome</keyword>
<evidence type="ECO:0000256" key="2">
    <source>
        <dbReference type="SAM" id="Coils"/>
    </source>
</evidence>
<keyword evidence="1" id="KW-0106">Calcium</keyword>
<organism evidence="5 6">
    <name type="scientific">Triparma laevis f. longispina</name>
    <dbReference type="NCBI Taxonomy" id="1714387"/>
    <lineage>
        <taxon>Eukaryota</taxon>
        <taxon>Sar</taxon>
        <taxon>Stramenopiles</taxon>
        <taxon>Ochrophyta</taxon>
        <taxon>Bolidophyceae</taxon>
        <taxon>Parmales</taxon>
        <taxon>Triparmaceae</taxon>
        <taxon>Triparma</taxon>
    </lineage>
</organism>
<name>A0A9W7FAT7_9STRA</name>
<dbReference type="SUPFAM" id="SSF47473">
    <property type="entry name" value="EF-hand"/>
    <property type="match status" value="1"/>
</dbReference>
<feature type="domain" description="EF-hand" evidence="4">
    <location>
        <begin position="338"/>
        <end position="373"/>
    </location>
</feature>
<gene>
    <name evidence="5" type="ORF">TrLO_g11603</name>
</gene>
<dbReference type="SMART" id="SM00054">
    <property type="entry name" value="EFh"/>
    <property type="match status" value="3"/>
</dbReference>
<dbReference type="InterPro" id="IPR018247">
    <property type="entry name" value="EF_Hand_1_Ca_BS"/>
</dbReference>
<dbReference type="GO" id="GO:0005509">
    <property type="term" value="F:calcium ion binding"/>
    <property type="evidence" value="ECO:0007669"/>
    <property type="project" value="InterPro"/>
</dbReference>
<dbReference type="CDD" id="cd00051">
    <property type="entry name" value="EFh"/>
    <property type="match status" value="1"/>
</dbReference>
<feature type="domain" description="EF-hand" evidence="4">
    <location>
        <begin position="15"/>
        <end position="50"/>
    </location>
</feature>
<accession>A0A9W7FAT7</accession>
<keyword evidence="2" id="KW-0175">Coiled coil</keyword>
<feature type="domain" description="EF-hand" evidence="4">
    <location>
        <begin position="56"/>
        <end position="91"/>
    </location>
</feature>
<dbReference type="Gene3D" id="1.10.238.10">
    <property type="entry name" value="EF-hand"/>
    <property type="match status" value="1"/>
</dbReference>
<dbReference type="PROSITE" id="PS50222">
    <property type="entry name" value="EF_HAND_2"/>
    <property type="match status" value="3"/>
</dbReference>
<dbReference type="OrthoDB" id="26525at2759"/>
<feature type="compositionally biased region" description="Basic and acidic residues" evidence="3">
    <location>
        <begin position="299"/>
        <end position="326"/>
    </location>
</feature>
<dbReference type="InterPro" id="IPR011992">
    <property type="entry name" value="EF-hand-dom_pair"/>
</dbReference>
<evidence type="ECO:0000313" key="6">
    <source>
        <dbReference type="Proteomes" id="UP001165122"/>
    </source>
</evidence>
<reference evidence="6" key="1">
    <citation type="journal article" date="2023" name="Commun. Biol.">
        <title>Genome analysis of Parmales, the sister group of diatoms, reveals the evolutionary specialization of diatoms from phago-mixotrophs to photoautotrophs.</title>
        <authorList>
            <person name="Ban H."/>
            <person name="Sato S."/>
            <person name="Yoshikawa S."/>
            <person name="Yamada K."/>
            <person name="Nakamura Y."/>
            <person name="Ichinomiya M."/>
            <person name="Sato N."/>
            <person name="Blanc-Mathieu R."/>
            <person name="Endo H."/>
            <person name="Kuwata A."/>
            <person name="Ogata H."/>
        </authorList>
    </citation>
    <scope>NUCLEOTIDE SEQUENCE [LARGE SCALE GENOMIC DNA]</scope>
    <source>
        <strain evidence="6">NIES 3700</strain>
    </source>
</reference>
<evidence type="ECO:0000313" key="5">
    <source>
        <dbReference type="EMBL" id="GMI07894.1"/>
    </source>
</evidence>
<dbReference type="AlphaFoldDB" id="A0A9W7FAT7"/>
<evidence type="ECO:0000256" key="3">
    <source>
        <dbReference type="SAM" id="MobiDB-lite"/>
    </source>
</evidence>
<dbReference type="PROSITE" id="PS00018">
    <property type="entry name" value="EF_HAND_1"/>
    <property type="match status" value="3"/>
</dbReference>
<dbReference type="Pfam" id="PF13499">
    <property type="entry name" value="EF-hand_7"/>
    <property type="match status" value="1"/>
</dbReference>
<dbReference type="Proteomes" id="UP001165122">
    <property type="component" value="Unassembled WGS sequence"/>
</dbReference>
<evidence type="ECO:0000259" key="4">
    <source>
        <dbReference type="PROSITE" id="PS50222"/>
    </source>
</evidence>
<evidence type="ECO:0000256" key="1">
    <source>
        <dbReference type="ARBA" id="ARBA00022837"/>
    </source>
</evidence>
<dbReference type="InterPro" id="IPR002048">
    <property type="entry name" value="EF_hand_dom"/>
</dbReference>